<organism evidence="1 2">
    <name type="scientific">Streptomyces vastus</name>
    <dbReference type="NCBI Taxonomy" id="285451"/>
    <lineage>
        <taxon>Bacteria</taxon>
        <taxon>Bacillati</taxon>
        <taxon>Actinomycetota</taxon>
        <taxon>Actinomycetes</taxon>
        <taxon>Kitasatosporales</taxon>
        <taxon>Streptomycetaceae</taxon>
        <taxon>Streptomyces</taxon>
    </lineage>
</organism>
<evidence type="ECO:0000313" key="2">
    <source>
        <dbReference type="Proteomes" id="UP001500151"/>
    </source>
</evidence>
<name>A0ABN3RCY8_9ACTN</name>
<dbReference type="Proteomes" id="UP001500151">
    <property type="component" value="Unassembled WGS sequence"/>
</dbReference>
<evidence type="ECO:0000313" key="1">
    <source>
        <dbReference type="EMBL" id="GAA2649024.1"/>
    </source>
</evidence>
<keyword evidence="2" id="KW-1185">Reference proteome</keyword>
<proteinExistence type="predicted"/>
<protein>
    <submittedName>
        <fullName evidence="1">Uncharacterized protein</fullName>
    </submittedName>
</protein>
<dbReference type="EMBL" id="BAAASJ010000076">
    <property type="protein sequence ID" value="GAA2649024.1"/>
    <property type="molecule type" value="Genomic_DNA"/>
</dbReference>
<gene>
    <name evidence="1" type="ORF">GCM10010307_57380</name>
</gene>
<comment type="caution">
    <text evidence="1">The sequence shown here is derived from an EMBL/GenBank/DDBJ whole genome shotgun (WGS) entry which is preliminary data.</text>
</comment>
<accession>A0ABN3RCY8</accession>
<sequence>MLAAPDEDTFVRQLLGSLGSYPAYFDRLGEINRRGPAVLDTTPTLAPLSTAQTRQLLGEGAQIIDVRPVAAPLGSPWDAVQVAAQAWMSEHHLDVQRPMLGAS</sequence>
<reference evidence="1 2" key="1">
    <citation type="journal article" date="2019" name="Int. J. Syst. Evol. Microbiol.">
        <title>The Global Catalogue of Microorganisms (GCM) 10K type strain sequencing project: providing services to taxonomists for standard genome sequencing and annotation.</title>
        <authorList>
            <consortium name="The Broad Institute Genomics Platform"/>
            <consortium name="The Broad Institute Genome Sequencing Center for Infectious Disease"/>
            <person name="Wu L."/>
            <person name="Ma J."/>
        </authorList>
    </citation>
    <scope>NUCLEOTIDE SEQUENCE [LARGE SCALE GENOMIC DNA]</scope>
    <source>
        <strain evidence="1 2">JCM 4524</strain>
    </source>
</reference>